<keyword evidence="3" id="KW-1185">Reference proteome</keyword>
<dbReference type="SUPFAM" id="SSF53448">
    <property type="entry name" value="Nucleotide-diphospho-sugar transferases"/>
    <property type="match status" value="1"/>
</dbReference>
<evidence type="ECO:0000259" key="1">
    <source>
        <dbReference type="Pfam" id="PF00535"/>
    </source>
</evidence>
<sequence>MVSIIVPVYNQQHFIEERLFSIFEQKYQEFEVIILDDFSSDNSWEVIKKYENHSKVSACIKTNLNSKSPFGRWKEGFELAKGDLIWIAEGDDVSDENFLLRLVPCFSDEDVIVAHTRSFVFRESQNNKVLNDWWDNLSPFIWNENFILEGKVLLNNYGRFKCPIVNVSSAIFKKDVVEDIIIPANYRYAGDWFFWGQLLKKGKVAYISEPLNYIRRHSNSATNKHKSNQWLMIIENTKIAKILNDSLSLNFEYHANYLWLLQMWKKQARLDIIQGVFYSFKYLPLSFLLKVYFK</sequence>
<dbReference type="Gene3D" id="3.90.550.10">
    <property type="entry name" value="Spore Coat Polysaccharide Biosynthesis Protein SpsA, Chain A"/>
    <property type="match status" value="1"/>
</dbReference>
<reference evidence="2" key="1">
    <citation type="submission" date="2022-03" db="EMBL/GenBank/DDBJ databases">
        <title>De novo assembled genomes of Belliella spp. (Cyclobacteriaceae) strains.</title>
        <authorList>
            <person name="Szabo A."/>
            <person name="Korponai K."/>
            <person name="Felfoldi T."/>
        </authorList>
    </citation>
    <scope>NUCLEOTIDE SEQUENCE</scope>
    <source>
        <strain evidence="2">DSM 107340</strain>
    </source>
</reference>
<name>A0ABS9UIS6_9BACT</name>
<keyword evidence="2" id="KW-0808">Transferase</keyword>
<keyword evidence="2" id="KW-0328">Glycosyltransferase</keyword>
<accession>A0ABS9UIS6</accession>
<dbReference type="EMBL" id="JAKZGS010000001">
    <property type="protein sequence ID" value="MCH7396515.1"/>
    <property type="molecule type" value="Genomic_DNA"/>
</dbReference>
<dbReference type="PANTHER" id="PTHR22916">
    <property type="entry name" value="GLYCOSYLTRANSFERASE"/>
    <property type="match status" value="1"/>
</dbReference>
<dbReference type="Pfam" id="PF00535">
    <property type="entry name" value="Glycos_transf_2"/>
    <property type="match status" value="1"/>
</dbReference>
<proteinExistence type="predicted"/>
<dbReference type="InterPro" id="IPR029044">
    <property type="entry name" value="Nucleotide-diphossugar_trans"/>
</dbReference>
<evidence type="ECO:0000313" key="2">
    <source>
        <dbReference type="EMBL" id="MCH7396515.1"/>
    </source>
</evidence>
<dbReference type="RefSeq" id="WP_241273036.1">
    <property type="nucleotide sequence ID" value="NZ_JAKZGS010000001.1"/>
</dbReference>
<dbReference type="GO" id="GO:0016757">
    <property type="term" value="F:glycosyltransferase activity"/>
    <property type="evidence" value="ECO:0007669"/>
    <property type="project" value="UniProtKB-KW"/>
</dbReference>
<organism evidence="2 3">
    <name type="scientific">Belliella calami</name>
    <dbReference type="NCBI Taxonomy" id="2923436"/>
    <lineage>
        <taxon>Bacteria</taxon>
        <taxon>Pseudomonadati</taxon>
        <taxon>Bacteroidota</taxon>
        <taxon>Cytophagia</taxon>
        <taxon>Cytophagales</taxon>
        <taxon>Cyclobacteriaceae</taxon>
        <taxon>Belliella</taxon>
    </lineage>
</organism>
<protein>
    <submittedName>
        <fullName evidence="2">Glycosyltransferase</fullName>
        <ecNumber evidence="2">2.4.-.-</ecNumber>
    </submittedName>
</protein>
<dbReference type="EC" id="2.4.-.-" evidence="2"/>
<feature type="domain" description="Glycosyltransferase 2-like" evidence="1">
    <location>
        <begin position="3"/>
        <end position="179"/>
    </location>
</feature>
<gene>
    <name evidence="2" type="ORF">MM236_00885</name>
</gene>
<dbReference type="Proteomes" id="UP001165488">
    <property type="component" value="Unassembled WGS sequence"/>
</dbReference>
<evidence type="ECO:0000313" key="3">
    <source>
        <dbReference type="Proteomes" id="UP001165488"/>
    </source>
</evidence>
<dbReference type="PANTHER" id="PTHR22916:SF3">
    <property type="entry name" value="UDP-GLCNAC:BETAGAL BETA-1,3-N-ACETYLGLUCOSAMINYLTRANSFERASE-LIKE PROTEIN 1"/>
    <property type="match status" value="1"/>
</dbReference>
<dbReference type="InterPro" id="IPR001173">
    <property type="entry name" value="Glyco_trans_2-like"/>
</dbReference>
<comment type="caution">
    <text evidence="2">The sequence shown here is derived from an EMBL/GenBank/DDBJ whole genome shotgun (WGS) entry which is preliminary data.</text>
</comment>